<name>A0A811UJF9_CERCA</name>
<keyword evidence="3" id="KW-1185">Reference proteome</keyword>
<dbReference type="Proteomes" id="UP000606786">
    <property type="component" value="Unassembled WGS sequence"/>
</dbReference>
<reference evidence="2" key="1">
    <citation type="submission" date="2020-11" db="EMBL/GenBank/DDBJ databases">
        <authorList>
            <person name="Whitehead M."/>
        </authorList>
    </citation>
    <scope>NUCLEOTIDE SEQUENCE</scope>
    <source>
        <strain evidence="2">EGII</strain>
    </source>
</reference>
<proteinExistence type="predicted"/>
<accession>A0A811UJF9</accession>
<feature type="region of interest" description="Disordered" evidence="1">
    <location>
        <begin position="182"/>
        <end position="203"/>
    </location>
</feature>
<dbReference type="AlphaFoldDB" id="A0A811UJF9"/>
<sequence length="203" mass="22689">MFHLWLPEPTLVANTEVECVDKLPTDDNISEIIDLDQERVRRKLRPNCNLCITEYVSSDSSTVEEAMASQEPLLLGKKAILSKWVLKRKVNADDDPPSGFDVVMVPVLSASCENRYMAYSNLSAFDSDNDTMLLDKLKNKLSETLKMKALGAASSILGMRISQNVQEGTLRIDQSSYKGDVIPRFGMDTTPRERKAVRGDDSN</sequence>
<gene>
    <name evidence="2" type="ORF">CCAP1982_LOCUS5926</name>
</gene>
<protein>
    <submittedName>
        <fullName evidence="2">(Mediterranean fruit fly) hypothetical protein</fullName>
    </submittedName>
</protein>
<dbReference type="EMBL" id="CAJHJT010000012">
    <property type="protein sequence ID" value="CAD6997293.1"/>
    <property type="molecule type" value="Genomic_DNA"/>
</dbReference>
<evidence type="ECO:0000256" key="1">
    <source>
        <dbReference type="SAM" id="MobiDB-lite"/>
    </source>
</evidence>
<evidence type="ECO:0000313" key="3">
    <source>
        <dbReference type="Proteomes" id="UP000606786"/>
    </source>
</evidence>
<comment type="caution">
    <text evidence="2">The sequence shown here is derived from an EMBL/GenBank/DDBJ whole genome shotgun (WGS) entry which is preliminary data.</text>
</comment>
<evidence type="ECO:0000313" key="2">
    <source>
        <dbReference type="EMBL" id="CAD6997293.1"/>
    </source>
</evidence>
<feature type="compositionally biased region" description="Basic and acidic residues" evidence="1">
    <location>
        <begin position="190"/>
        <end position="203"/>
    </location>
</feature>
<organism evidence="2 3">
    <name type="scientific">Ceratitis capitata</name>
    <name type="common">Mediterranean fruit fly</name>
    <name type="synonym">Tephritis capitata</name>
    <dbReference type="NCBI Taxonomy" id="7213"/>
    <lineage>
        <taxon>Eukaryota</taxon>
        <taxon>Metazoa</taxon>
        <taxon>Ecdysozoa</taxon>
        <taxon>Arthropoda</taxon>
        <taxon>Hexapoda</taxon>
        <taxon>Insecta</taxon>
        <taxon>Pterygota</taxon>
        <taxon>Neoptera</taxon>
        <taxon>Endopterygota</taxon>
        <taxon>Diptera</taxon>
        <taxon>Brachycera</taxon>
        <taxon>Muscomorpha</taxon>
        <taxon>Tephritoidea</taxon>
        <taxon>Tephritidae</taxon>
        <taxon>Ceratitis</taxon>
        <taxon>Ceratitis</taxon>
    </lineage>
</organism>